<name>A0A0L7QKY2_9HYME</name>
<protein>
    <submittedName>
        <fullName evidence="3">C2 domain-containing protein 3</fullName>
    </submittedName>
</protein>
<reference evidence="3 4" key="1">
    <citation type="submission" date="2015-07" db="EMBL/GenBank/DDBJ databases">
        <title>The genome of Habropoda laboriosa.</title>
        <authorList>
            <person name="Pan H."/>
            <person name="Kapheim K."/>
        </authorList>
    </citation>
    <scope>NUCLEOTIDE SEQUENCE [LARGE SCALE GENOMIC DNA]</scope>
    <source>
        <strain evidence="3">0110345459</strain>
    </source>
</reference>
<dbReference type="GO" id="GO:0034451">
    <property type="term" value="C:centriolar satellite"/>
    <property type="evidence" value="ECO:0007669"/>
    <property type="project" value="TreeGrafter"/>
</dbReference>
<dbReference type="GO" id="GO:0005814">
    <property type="term" value="C:centriole"/>
    <property type="evidence" value="ECO:0007669"/>
    <property type="project" value="TreeGrafter"/>
</dbReference>
<dbReference type="OrthoDB" id="79771at2759"/>
<dbReference type="STRING" id="597456.A0A0L7QKY2"/>
<feature type="region of interest" description="Disordered" evidence="1">
    <location>
        <begin position="1043"/>
        <end position="1076"/>
    </location>
</feature>
<dbReference type="InterPro" id="IPR000008">
    <property type="entry name" value="C2_dom"/>
</dbReference>
<gene>
    <name evidence="3" type="ORF">WH47_11464</name>
</gene>
<feature type="compositionally biased region" description="Basic and acidic residues" evidence="1">
    <location>
        <begin position="1053"/>
        <end position="1067"/>
    </location>
</feature>
<accession>A0A0L7QKY2</accession>
<evidence type="ECO:0000313" key="3">
    <source>
        <dbReference type="EMBL" id="KOC59278.1"/>
    </source>
</evidence>
<keyword evidence="4" id="KW-1185">Reference proteome</keyword>
<dbReference type="Pfam" id="PF00168">
    <property type="entry name" value="C2"/>
    <property type="match status" value="1"/>
</dbReference>
<organism evidence="3 4">
    <name type="scientific">Habropoda laboriosa</name>
    <dbReference type="NCBI Taxonomy" id="597456"/>
    <lineage>
        <taxon>Eukaryota</taxon>
        <taxon>Metazoa</taxon>
        <taxon>Ecdysozoa</taxon>
        <taxon>Arthropoda</taxon>
        <taxon>Hexapoda</taxon>
        <taxon>Insecta</taxon>
        <taxon>Pterygota</taxon>
        <taxon>Neoptera</taxon>
        <taxon>Endopterygota</taxon>
        <taxon>Hymenoptera</taxon>
        <taxon>Apocrita</taxon>
        <taxon>Aculeata</taxon>
        <taxon>Apoidea</taxon>
        <taxon>Anthophila</taxon>
        <taxon>Apidae</taxon>
        <taxon>Habropoda</taxon>
    </lineage>
</organism>
<evidence type="ECO:0000313" key="4">
    <source>
        <dbReference type="Proteomes" id="UP000053825"/>
    </source>
</evidence>
<evidence type="ECO:0000256" key="1">
    <source>
        <dbReference type="SAM" id="MobiDB-lite"/>
    </source>
</evidence>
<dbReference type="Proteomes" id="UP000053825">
    <property type="component" value="Unassembled WGS sequence"/>
</dbReference>
<dbReference type="AlphaFoldDB" id="A0A0L7QKY2"/>
<feature type="non-terminal residue" evidence="3">
    <location>
        <position position="1"/>
    </location>
</feature>
<dbReference type="PROSITE" id="PS50004">
    <property type="entry name" value="C2"/>
    <property type="match status" value="1"/>
</dbReference>
<feature type="domain" description="C2" evidence="2">
    <location>
        <begin position="345"/>
        <end position="487"/>
    </location>
</feature>
<dbReference type="GO" id="GO:0071539">
    <property type="term" value="P:protein localization to centrosome"/>
    <property type="evidence" value="ECO:0007669"/>
    <property type="project" value="TreeGrafter"/>
</dbReference>
<dbReference type="GO" id="GO:0060271">
    <property type="term" value="P:cilium assembly"/>
    <property type="evidence" value="ECO:0007669"/>
    <property type="project" value="TreeGrafter"/>
</dbReference>
<proteinExistence type="predicted"/>
<dbReference type="EMBL" id="KQ414934">
    <property type="protein sequence ID" value="KOC59278.1"/>
    <property type="molecule type" value="Genomic_DNA"/>
</dbReference>
<dbReference type="GO" id="GO:0061511">
    <property type="term" value="P:centriole elongation"/>
    <property type="evidence" value="ECO:0007669"/>
    <property type="project" value="TreeGrafter"/>
</dbReference>
<dbReference type="PANTHER" id="PTHR21254:SF1">
    <property type="entry name" value="C2 DOMAIN-CONTAINING PROTEIN 3"/>
    <property type="match status" value="1"/>
</dbReference>
<dbReference type="SUPFAM" id="SSF49562">
    <property type="entry name" value="C2 domain (Calcium/lipid-binding domain, CaLB)"/>
    <property type="match status" value="2"/>
</dbReference>
<evidence type="ECO:0000259" key="2">
    <source>
        <dbReference type="PROSITE" id="PS50004"/>
    </source>
</evidence>
<dbReference type="PANTHER" id="PTHR21254">
    <property type="entry name" value="C2 DOMAIN-CONTAINING PROTEIN 3"/>
    <property type="match status" value="1"/>
</dbReference>
<sequence length="1076" mass="121914">VLLHGLIYVAEGQELPELNTYLICRTFWREDKTKSEICNNTQNPLYQFCQVVPLIYGDDLLERIKDNYIVIEVYSRNNNIDNLLGLTKLSVHQLYIAYRDPRVLPHLLLSKYPVVSVDGWVPIIDPVSGQSCGQLLTLVALGTAEQIALLEISRGLRTVGTLSQIVHSENLSDCTKYSHDMPLTHNTYELRSNKEVFSQNNSQIHAINEKLYSANLKTQECQTDISTVKEFKFNKESQESLTSEHSTLHNTVDHLTQVLTVNKVIIDQAAQTEISLEDKKQTDTEEQMCISELNFNNSDSENSSVRHNFHLPTETYRSVGVGAEYNEDIDYQLNSGHNNTTFELPTAIHTENESTNFACGQTTFRAIVEIECALHLPKVETHNETIEPSTYVSFQANKSDYSKHLNSYTITNVFPYSCNPKWNWKCDTKLPTELLLHGEKRLILKIWRILDTGIGMEINLERDVVIGFSAIDLSILINGFPIVSGWFHIMDFTGKCNGQIKICITPMDNLSLFAKPMTTLNTTRLPTCSKSQLNWFPMYTYEMHSGNMERNNTNYTLSTVTQEEEKSIHSENHLNDSTMHTALEDVSMSFLSLSLKQKLTELDEITKRLESRLRDVTNTAFEDDLENEFDLNDPNSDNENIDSKIDDPIVSIATTDCSSRICQISQLDKRLLHNTVITENENQNISRETNNQNSLPQTYISCNKATISEITKPNSPKTSNSYSKRNLSNDNCQVQHQSEHLMKKIRTLDNTFTGYPEQGTKTHINYLLDKLSLQFPVQSHLSKTVPIRKSVTNLLTNLQQSNNNLQDSSKCSKEVKICTVPTQTDNINEQTIKNLESTVTDCVTKGVADTCDNRNSPEVSMNSQIANRMSTVIREELVAEENSNTSKCDELTTHLLTSNIRHMDLNNIFNPLLYQHLVPDLYYSNASPEEETIKQLDNRYSKVFSTSISNRLNKVCNLVETNEHFENAELFRMTPSGVSENIDDSIDLTVLHKSSYNDLLASNSTESTTTISAEKSLIKSIDSEIIENGDSTSSETSVLVFSRQAPDGGNPIEDNRKPLIIQQKDDIQDSSSNTYN</sequence>
<dbReference type="InterPro" id="IPR035892">
    <property type="entry name" value="C2_domain_sf"/>
</dbReference>